<evidence type="ECO:0000256" key="8">
    <source>
        <dbReference type="SAM" id="MobiDB-lite"/>
    </source>
</evidence>
<dbReference type="RefSeq" id="XP_005807342.2">
    <property type="nucleotide sequence ID" value="XM_005807285.2"/>
</dbReference>
<name>A0A3B5QQV0_XIPMA</name>
<feature type="compositionally biased region" description="Polar residues" evidence="8">
    <location>
        <begin position="52"/>
        <end position="63"/>
    </location>
</feature>
<evidence type="ECO:0000256" key="3">
    <source>
        <dbReference type="ARBA" id="ARBA00022692"/>
    </source>
</evidence>
<dbReference type="PANTHER" id="PTHR17613:SF14">
    <property type="entry name" value="DEMENTIN, ISOFORM H"/>
    <property type="match status" value="1"/>
</dbReference>
<feature type="transmembrane region" description="Helical" evidence="9">
    <location>
        <begin position="202"/>
        <end position="220"/>
    </location>
</feature>
<feature type="compositionally biased region" description="Basic and acidic residues" evidence="8">
    <location>
        <begin position="64"/>
        <end position="76"/>
    </location>
</feature>
<dbReference type="AlphaFoldDB" id="A0A3B5QQV0"/>
<feature type="coiled-coil region" evidence="7">
    <location>
        <begin position="117"/>
        <end position="144"/>
    </location>
</feature>
<accession>A0A3B5QQV0</accession>
<evidence type="ECO:0000256" key="7">
    <source>
        <dbReference type="SAM" id="Coils"/>
    </source>
</evidence>
<dbReference type="Ensembl" id="ENSXMAT00000031312.1">
    <property type="protein sequence ID" value="ENSXMAP00000033508.1"/>
    <property type="gene ID" value="ENSXMAG00000021100.1"/>
</dbReference>
<evidence type="ECO:0000256" key="5">
    <source>
        <dbReference type="ARBA" id="ARBA00023054"/>
    </source>
</evidence>
<dbReference type="OrthoDB" id="8442391at2759"/>
<sequence length="224" mass="25512">MPRKLSFFKTRRYSGSSTLASSDVSLDISNDAFENQDCLSLNLEDGLSTEMCSSNNHGSTEKSAITKDHHNDKEASGPDGTILELQEFRETQIQQETCLQTLRAKYHRDFAMIKQALEEEKSSKDVLTKELADITELYKNETQNLKEELTSTQEMIKHLVLKATTDIHEVLGALQYRLEQLEEQQRQQQKPIILEKILNSPLVIWSVLLVLLSILGYLVVTLRA</sequence>
<proteinExistence type="inferred from homology"/>
<keyword evidence="3 9" id="KW-0812">Transmembrane</keyword>
<dbReference type="Pfam" id="PF10267">
    <property type="entry name" value="Tmemb_cc2"/>
    <property type="match status" value="1"/>
</dbReference>
<reference evidence="11" key="1">
    <citation type="submission" date="2012-01" db="EMBL/GenBank/DDBJ databases">
        <authorList>
            <person name="Walter R."/>
            <person name="Schartl M."/>
            <person name="Warren W."/>
        </authorList>
    </citation>
    <scope>NUCLEOTIDE SEQUENCE [LARGE SCALE GENOMIC DNA]</scope>
    <source>
        <strain evidence="11">JP 163 A</strain>
    </source>
</reference>
<dbReference type="InParanoid" id="A0A3B5QQV0"/>
<evidence type="ECO:0000313" key="11">
    <source>
        <dbReference type="Proteomes" id="UP000002852"/>
    </source>
</evidence>
<dbReference type="GeneID" id="102223999"/>
<dbReference type="Proteomes" id="UP000002852">
    <property type="component" value="Unassembled WGS sequence"/>
</dbReference>
<comment type="similarity">
    <text evidence="2">Belongs to the TEX28 family.</text>
</comment>
<keyword evidence="5 7" id="KW-0175">Coiled coil</keyword>
<keyword evidence="4 9" id="KW-1133">Transmembrane helix</keyword>
<keyword evidence="6 9" id="KW-0472">Membrane</keyword>
<reference evidence="10" key="4">
    <citation type="submission" date="2025-09" db="UniProtKB">
        <authorList>
            <consortium name="Ensembl"/>
        </authorList>
    </citation>
    <scope>IDENTIFICATION</scope>
    <source>
        <strain evidence="10">JP 163 A</strain>
    </source>
</reference>
<dbReference type="KEGG" id="xma:102223999"/>
<evidence type="ECO:0000256" key="1">
    <source>
        <dbReference type="ARBA" id="ARBA00004370"/>
    </source>
</evidence>
<dbReference type="GeneTree" id="ENSGT00940000182392"/>
<comment type="subcellular location">
    <subcellularLocation>
        <location evidence="1">Membrane</location>
    </subcellularLocation>
</comment>
<evidence type="ECO:0000313" key="10">
    <source>
        <dbReference type="Ensembl" id="ENSXMAP00000033508.1"/>
    </source>
</evidence>
<keyword evidence="11" id="KW-1185">Reference proteome</keyword>
<dbReference type="GO" id="GO:0016020">
    <property type="term" value="C:membrane"/>
    <property type="evidence" value="ECO:0007669"/>
    <property type="project" value="UniProtKB-SubCell"/>
</dbReference>
<evidence type="ECO:0000256" key="6">
    <source>
        <dbReference type="ARBA" id="ARBA00023136"/>
    </source>
</evidence>
<protein>
    <submittedName>
        <fullName evidence="10">Transmembrane and coiled-coil domains protein 1-like</fullName>
    </submittedName>
</protein>
<evidence type="ECO:0000256" key="4">
    <source>
        <dbReference type="ARBA" id="ARBA00022989"/>
    </source>
</evidence>
<evidence type="ECO:0000256" key="2">
    <source>
        <dbReference type="ARBA" id="ARBA00008108"/>
    </source>
</evidence>
<reference evidence="10" key="3">
    <citation type="submission" date="2025-08" db="UniProtKB">
        <authorList>
            <consortium name="Ensembl"/>
        </authorList>
    </citation>
    <scope>IDENTIFICATION</scope>
    <source>
        <strain evidence="10">JP 163 A</strain>
    </source>
</reference>
<dbReference type="PANTHER" id="PTHR17613">
    <property type="entry name" value="CEREBRAL PROTEIN-11-RELATED"/>
    <property type="match status" value="1"/>
</dbReference>
<dbReference type="GO" id="GO:0012505">
    <property type="term" value="C:endomembrane system"/>
    <property type="evidence" value="ECO:0007669"/>
    <property type="project" value="TreeGrafter"/>
</dbReference>
<evidence type="ECO:0000256" key="9">
    <source>
        <dbReference type="SAM" id="Phobius"/>
    </source>
</evidence>
<reference evidence="11" key="2">
    <citation type="journal article" date="2013" name="Nat. Genet.">
        <title>The genome of the platyfish, Xiphophorus maculatus, provides insights into evolutionary adaptation and several complex traits.</title>
        <authorList>
            <person name="Schartl M."/>
            <person name="Walter R.B."/>
            <person name="Shen Y."/>
            <person name="Garcia T."/>
            <person name="Catchen J."/>
            <person name="Amores A."/>
            <person name="Braasch I."/>
            <person name="Chalopin D."/>
            <person name="Volff J.N."/>
            <person name="Lesch K.P."/>
            <person name="Bisazza A."/>
            <person name="Minx P."/>
            <person name="Hillier L."/>
            <person name="Wilson R.K."/>
            <person name="Fuerstenberg S."/>
            <person name="Boore J."/>
            <person name="Searle S."/>
            <person name="Postlethwait J.H."/>
            <person name="Warren W.C."/>
        </authorList>
    </citation>
    <scope>NUCLEOTIDE SEQUENCE [LARGE SCALE GENOMIC DNA]</scope>
    <source>
        <strain evidence="11">JP 163 A</strain>
    </source>
</reference>
<dbReference type="InterPro" id="IPR019394">
    <property type="entry name" value="TEX28/TMCC"/>
</dbReference>
<feature type="region of interest" description="Disordered" evidence="8">
    <location>
        <begin position="52"/>
        <end position="78"/>
    </location>
</feature>
<organism evidence="10 11">
    <name type="scientific">Xiphophorus maculatus</name>
    <name type="common">Southern platyfish</name>
    <name type="synonym">Platypoecilus maculatus</name>
    <dbReference type="NCBI Taxonomy" id="8083"/>
    <lineage>
        <taxon>Eukaryota</taxon>
        <taxon>Metazoa</taxon>
        <taxon>Chordata</taxon>
        <taxon>Craniata</taxon>
        <taxon>Vertebrata</taxon>
        <taxon>Euteleostomi</taxon>
        <taxon>Actinopterygii</taxon>
        <taxon>Neopterygii</taxon>
        <taxon>Teleostei</taxon>
        <taxon>Neoteleostei</taxon>
        <taxon>Acanthomorphata</taxon>
        <taxon>Ovalentaria</taxon>
        <taxon>Atherinomorphae</taxon>
        <taxon>Cyprinodontiformes</taxon>
        <taxon>Poeciliidae</taxon>
        <taxon>Poeciliinae</taxon>
        <taxon>Xiphophorus</taxon>
    </lineage>
</organism>